<dbReference type="InterPro" id="IPR002589">
    <property type="entry name" value="Macro_dom"/>
</dbReference>
<dbReference type="EMBL" id="VFOF01000002">
    <property type="protein sequence ID" value="TQL15028.1"/>
    <property type="molecule type" value="Genomic_DNA"/>
</dbReference>
<dbReference type="PROSITE" id="PS51154">
    <property type="entry name" value="MACRO"/>
    <property type="match status" value="1"/>
</dbReference>
<dbReference type="InterPro" id="IPR050892">
    <property type="entry name" value="ADP-ribose_metab_enzymes"/>
</dbReference>
<dbReference type="SUPFAM" id="SSF52949">
    <property type="entry name" value="Macro domain-like"/>
    <property type="match status" value="1"/>
</dbReference>
<dbReference type="PANTHER" id="PTHR12521:SF0">
    <property type="entry name" value="ADP-RIBOSE GLYCOHYDROLASE OARD1"/>
    <property type="match status" value="1"/>
</dbReference>
<dbReference type="GO" id="GO:0140291">
    <property type="term" value="P:peptidyl-glutamate ADP-deribosylation"/>
    <property type="evidence" value="ECO:0007669"/>
    <property type="project" value="TreeGrafter"/>
</dbReference>
<name>A0A542VUM8_ZYMMB</name>
<organism evidence="3 4">
    <name type="scientific">Zymomonas mobilis</name>
    <dbReference type="NCBI Taxonomy" id="542"/>
    <lineage>
        <taxon>Bacteria</taxon>
        <taxon>Pseudomonadati</taxon>
        <taxon>Pseudomonadota</taxon>
        <taxon>Alphaproteobacteria</taxon>
        <taxon>Sphingomonadales</taxon>
        <taxon>Zymomonadaceae</taxon>
        <taxon>Zymomonas</taxon>
    </lineage>
</organism>
<evidence type="ECO:0000313" key="3">
    <source>
        <dbReference type="EMBL" id="TQL15028.1"/>
    </source>
</evidence>
<dbReference type="InterPro" id="IPR043472">
    <property type="entry name" value="Macro_dom-like"/>
</dbReference>
<evidence type="ECO:0000256" key="1">
    <source>
        <dbReference type="ARBA" id="ARBA00035885"/>
    </source>
</evidence>
<dbReference type="Gene3D" id="3.40.220.10">
    <property type="entry name" value="Leucine Aminopeptidase, subunit E, domain 1"/>
    <property type="match status" value="1"/>
</dbReference>
<dbReference type="PANTHER" id="PTHR12521">
    <property type="entry name" value="PROTEIN C6ORF130"/>
    <property type="match status" value="1"/>
</dbReference>
<dbReference type="Pfam" id="PF01661">
    <property type="entry name" value="Macro"/>
    <property type="match status" value="1"/>
</dbReference>
<comment type="catalytic activity">
    <reaction evidence="1">
        <text>an N-(ADP-alpha-D-ribosyl)-thymidine in DNA + H2O = a thymidine in DNA + ADP-D-ribose</text>
        <dbReference type="Rhea" id="RHEA:71655"/>
        <dbReference type="Rhea" id="RHEA-COMP:13556"/>
        <dbReference type="Rhea" id="RHEA-COMP:18051"/>
        <dbReference type="ChEBI" id="CHEBI:15377"/>
        <dbReference type="ChEBI" id="CHEBI:57967"/>
        <dbReference type="ChEBI" id="CHEBI:137386"/>
        <dbReference type="ChEBI" id="CHEBI:191199"/>
    </reaction>
    <physiologicalReaction direction="left-to-right" evidence="1">
        <dbReference type="Rhea" id="RHEA:71656"/>
    </physiologicalReaction>
</comment>
<evidence type="ECO:0000313" key="4">
    <source>
        <dbReference type="Proteomes" id="UP000316887"/>
    </source>
</evidence>
<dbReference type="Proteomes" id="UP000316887">
    <property type="component" value="Unassembled WGS sequence"/>
</dbReference>
<dbReference type="AlphaFoldDB" id="A0A542VUM8"/>
<sequence length="363" mass="41448">MVFLMIIFTQGNLLEAKVEALVNTVNTVGVMGKGIALMFKERFRKNFRLYSAACKAKEVQIGKMFVTPVYELGEIRWIVNFPTKQHWRNPSRIEWIIKGLQDLRRVLLEKNIKSIAIPPLGAGNGGLSWKDVRGQIELALSDLDIDIFVFEPTTQYQNVAKRTGVEKLTPARALIAELVRRYWVMGIECSLLEIQKLAWFLQRAIEQYSPDNNPLNLDFQPHKYGPYTHQLNHLLNSLDGSYLHSDKRISDSDPLDVILFVDKRKDDLQAYLKSEAKPYRQALESAAMLIDGFESPFGMELLATVDWMLTRENIEPDVPALRKGLRSWRGSADAALRKDRIFNDRSLGIALDRLTKISTPVMA</sequence>
<proteinExistence type="predicted"/>
<feature type="domain" description="Macro" evidence="2">
    <location>
        <begin position="1"/>
        <end position="158"/>
    </location>
</feature>
<comment type="caution">
    <text evidence="3">The sequence shown here is derived from an EMBL/GenBank/DDBJ whole genome shotgun (WGS) entry which is preliminary data.</text>
</comment>
<gene>
    <name evidence="3" type="ORF">FBY58_1775</name>
</gene>
<protein>
    <submittedName>
        <fullName evidence="3">O-acetyl-ADP-ribose deacetylase (Regulator of RNase III)</fullName>
    </submittedName>
</protein>
<dbReference type="SMART" id="SM00506">
    <property type="entry name" value="A1pp"/>
    <property type="match status" value="1"/>
</dbReference>
<evidence type="ECO:0000259" key="2">
    <source>
        <dbReference type="PROSITE" id="PS51154"/>
    </source>
</evidence>
<accession>A0A542VUM8</accession>
<dbReference type="CDD" id="cd02901">
    <property type="entry name" value="Macro_Poa1p-like"/>
    <property type="match status" value="1"/>
</dbReference>
<reference evidence="3 4" key="1">
    <citation type="submission" date="2019-06" db="EMBL/GenBank/DDBJ databases">
        <title>Genome sequencing of Zymomonas mobilis strains for genetic engineering and biofuel applications.</title>
        <authorList>
            <person name="Teravest M."/>
        </authorList>
    </citation>
    <scope>NUCLEOTIDE SEQUENCE [LARGE SCALE GENOMIC DNA]</scope>
    <source>
        <strain evidence="3 4">AN0101</strain>
    </source>
</reference>